<protein>
    <submittedName>
        <fullName evidence="2">Uncharacterized protein</fullName>
    </submittedName>
</protein>
<dbReference type="RefSeq" id="WP_261605346.1">
    <property type="nucleotide sequence ID" value="NZ_JAODOR010000001.1"/>
</dbReference>
<dbReference type="Proteomes" id="UP001300496">
    <property type="component" value="Unassembled WGS sequence"/>
</dbReference>
<name>A0ABT2P7V4_9MICO</name>
<keyword evidence="3" id="KW-1185">Reference proteome</keyword>
<sequence length="78" mass="8409">MRKERRFAGHWLVVAALAAVIPAWLTVMTVGECQDSVDPALSACTSGPPLGDAGTVVVWGLWAVFAVWCIGRAFRPLR</sequence>
<keyword evidence="1" id="KW-0472">Membrane</keyword>
<proteinExistence type="predicted"/>
<evidence type="ECO:0000256" key="1">
    <source>
        <dbReference type="SAM" id="Phobius"/>
    </source>
</evidence>
<feature type="transmembrane region" description="Helical" evidence="1">
    <location>
        <begin position="56"/>
        <end position="74"/>
    </location>
</feature>
<keyword evidence="1" id="KW-1133">Transmembrane helix</keyword>
<evidence type="ECO:0000313" key="2">
    <source>
        <dbReference type="EMBL" id="MCT9000786.1"/>
    </source>
</evidence>
<reference evidence="2 3" key="1">
    <citation type="journal article" date="2024" name="Int. J. Syst. Evol. Microbiol.">
        <title>Microbacterium memoriense sp. nov., a member of the Actinomycetota from marine beach sediment of the north coast of Portugal.</title>
        <authorList>
            <person name="Santos J.D.N.D."/>
            <person name="Klimek D."/>
            <person name="Calusinska M."/>
            <person name="Lobo-da-Cunha A."/>
            <person name="Catita J."/>
            <person name="Goncalves H."/>
            <person name="Gonzalez I."/>
            <person name="Lage O.M."/>
        </authorList>
    </citation>
    <scope>NUCLEOTIDE SEQUENCE [LARGE SCALE GENOMIC DNA]</scope>
    <source>
        <strain evidence="2 3">PMIC_1C1B</strain>
    </source>
</reference>
<gene>
    <name evidence="2" type="ORF">N4R40_00170</name>
</gene>
<organism evidence="2 3">
    <name type="scientific">Microbacterium memoriense</name>
    <dbReference type="NCBI Taxonomy" id="2978350"/>
    <lineage>
        <taxon>Bacteria</taxon>
        <taxon>Bacillati</taxon>
        <taxon>Actinomycetota</taxon>
        <taxon>Actinomycetes</taxon>
        <taxon>Micrococcales</taxon>
        <taxon>Microbacteriaceae</taxon>
        <taxon>Microbacterium</taxon>
    </lineage>
</organism>
<feature type="transmembrane region" description="Helical" evidence="1">
    <location>
        <begin position="7"/>
        <end position="25"/>
    </location>
</feature>
<comment type="caution">
    <text evidence="2">The sequence shown here is derived from an EMBL/GenBank/DDBJ whole genome shotgun (WGS) entry which is preliminary data.</text>
</comment>
<keyword evidence="1" id="KW-0812">Transmembrane</keyword>
<accession>A0ABT2P7V4</accession>
<evidence type="ECO:0000313" key="3">
    <source>
        <dbReference type="Proteomes" id="UP001300496"/>
    </source>
</evidence>
<dbReference type="EMBL" id="JAODOR010000001">
    <property type="protein sequence ID" value="MCT9000786.1"/>
    <property type="molecule type" value="Genomic_DNA"/>
</dbReference>